<gene>
    <name evidence="1" type="ORF">DERYTH_LOCUS16001</name>
</gene>
<organism evidence="1 2">
    <name type="scientific">Dentiscutata erythropus</name>
    <dbReference type="NCBI Taxonomy" id="1348616"/>
    <lineage>
        <taxon>Eukaryota</taxon>
        <taxon>Fungi</taxon>
        <taxon>Fungi incertae sedis</taxon>
        <taxon>Mucoromycota</taxon>
        <taxon>Glomeromycotina</taxon>
        <taxon>Glomeromycetes</taxon>
        <taxon>Diversisporales</taxon>
        <taxon>Gigasporaceae</taxon>
        <taxon>Dentiscutata</taxon>
    </lineage>
</organism>
<evidence type="ECO:0000313" key="2">
    <source>
        <dbReference type="Proteomes" id="UP000789405"/>
    </source>
</evidence>
<keyword evidence="2" id="KW-1185">Reference proteome</keyword>
<feature type="non-terminal residue" evidence="1">
    <location>
        <position position="1"/>
    </location>
</feature>
<accession>A0A9N9IN41</accession>
<proteinExistence type="predicted"/>
<dbReference type="EMBL" id="CAJVPY010013508">
    <property type="protein sequence ID" value="CAG8740955.1"/>
    <property type="molecule type" value="Genomic_DNA"/>
</dbReference>
<evidence type="ECO:0000313" key="1">
    <source>
        <dbReference type="EMBL" id="CAG8740955.1"/>
    </source>
</evidence>
<name>A0A9N9IN41_9GLOM</name>
<protein>
    <submittedName>
        <fullName evidence="1">10554_t:CDS:1</fullName>
    </submittedName>
</protein>
<sequence length="269" mass="30485">ELGSISQHLQHSDRSIHATTFSSDTTTIFESNTEQQFYQSAEIPEDITNIQFPTLTTKFSFSSNSTDLLEADFYTPTPSSIIPPTDLINQEMDTDSIDELVLYGAPPSYLTEKQEQIRPSTPKTIINVEQGNLFDNNNNQVEYISIYPTIDNTPIVNYWEADQPQDNTKIDPWNPTTDPQFRQVPLFEDTVLQLPGGFSNQQPWDHNQSQSISPTGSDYIQVHTIDYTTLFANNEFAGDSELETTKSSEEELFIVESSEEELSENAYLL</sequence>
<comment type="caution">
    <text evidence="1">The sequence shown here is derived from an EMBL/GenBank/DDBJ whole genome shotgun (WGS) entry which is preliminary data.</text>
</comment>
<reference evidence="1" key="1">
    <citation type="submission" date="2021-06" db="EMBL/GenBank/DDBJ databases">
        <authorList>
            <person name="Kallberg Y."/>
            <person name="Tangrot J."/>
            <person name="Rosling A."/>
        </authorList>
    </citation>
    <scope>NUCLEOTIDE SEQUENCE</scope>
    <source>
        <strain evidence="1">MA453B</strain>
    </source>
</reference>
<dbReference type="AlphaFoldDB" id="A0A9N9IN41"/>
<dbReference type="Proteomes" id="UP000789405">
    <property type="component" value="Unassembled WGS sequence"/>
</dbReference>
<feature type="non-terminal residue" evidence="1">
    <location>
        <position position="269"/>
    </location>
</feature>